<dbReference type="OrthoDB" id="440160at2759"/>
<accession>A0A0A1TNW3</accession>
<evidence type="ECO:0000256" key="1">
    <source>
        <dbReference type="ARBA" id="ARBA00006066"/>
    </source>
</evidence>
<dbReference type="GO" id="GO:0005783">
    <property type="term" value="C:endoplasmic reticulum"/>
    <property type="evidence" value="ECO:0007669"/>
    <property type="project" value="TreeGrafter"/>
</dbReference>
<dbReference type="GO" id="GO:0006506">
    <property type="term" value="P:GPI anchor biosynthetic process"/>
    <property type="evidence" value="ECO:0007669"/>
    <property type="project" value="UniProtKB-UniPathway"/>
</dbReference>
<feature type="transmembrane region" description="Helical" evidence="3">
    <location>
        <begin position="6"/>
        <end position="27"/>
    </location>
</feature>
<dbReference type="AlphaFoldDB" id="A0A0A1TNW3"/>
<dbReference type="HOGENOM" id="CLU_034979_0_0_1"/>
<dbReference type="UniPathway" id="UPA00196"/>
<dbReference type="PANTHER" id="PTHR12993">
    <property type="entry name" value="N-ACETYLGLUCOSAMINYL-PHOSPHATIDYLINOSITOL DE-N-ACETYLASE-RELATED"/>
    <property type="match status" value="1"/>
</dbReference>
<dbReference type="GO" id="GO:0000225">
    <property type="term" value="F:N-acetylglucosaminylphosphatidylinositol deacetylase activity"/>
    <property type="evidence" value="ECO:0007669"/>
    <property type="project" value="UniProtKB-EC"/>
</dbReference>
<evidence type="ECO:0000313" key="5">
    <source>
        <dbReference type="Proteomes" id="UP000039046"/>
    </source>
</evidence>
<proteinExistence type="inferred from homology"/>
<evidence type="ECO:0000256" key="3">
    <source>
        <dbReference type="SAM" id="Phobius"/>
    </source>
</evidence>
<comment type="similarity">
    <text evidence="1">Belongs to the PIGL family.</text>
</comment>
<dbReference type="InterPro" id="IPR024078">
    <property type="entry name" value="LmbE-like_dom_sf"/>
</dbReference>
<name>A0A0A1TNW3_9HYPO</name>
<dbReference type="STRING" id="1531966.A0A0A1TNW3"/>
<dbReference type="Pfam" id="PF02585">
    <property type="entry name" value="PIG-L"/>
    <property type="match status" value="1"/>
</dbReference>
<organism evidence="4 5">
    <name type="scientific">[Torrubiella] hemipterigena</name>
    <dbReference type="NCBI Taxonomy" id="1531966"/>
    <lineage>
        <taxon>Eukaryota</taxon>
        <taxon>Fungi</taxon>
        <taxon>Dikarya</taxon>
        <taxon>Ascomycota</taxon>
        <taxon>Pezizomycotina</taxon>
        <taxon>Sordariomycetes</taxon>
        <taxon>Hypocreomycetidae</taxon>
        <taxon>Hypocreales</taxon>
        <taxon>Clavicipitaceae</taxon>
        <taxon>Clavicipitaceae incertae sedis</taxon>
        <taxon>'Torrubiella' clade</taxon>
    </lineage>
</organism>
<dbReference type="GO" id="GO:0016020">
    <property type="term" value="C:membrane"/>
    <property type="evidence" value="ECO:0007669"/>
    <property type="project" value="GOC"/>
</dbReference>
<dbReference type="Gene3D" id="3.40.50.10320">
    <property type="entry name" value="LmbE-like"/>
    <property type="match status" value="1"/>
</dbReference>
<evidence type="ECO:0000256" key="2">
    <source>
        <dbReference type="ARBA" id="ARBA00012176"/>
    </source>
</evidence>
<dbReference type="SUPFAM" id="SSF102588">
    <property type="entry name" value="LmbE-like"/>
    <property type="match status" value="1"/>
</dbReference>
<gene>
    <name evidence="4" type="ORF">VHEMI08784</name>
</gene>
<evidence type="ECO:0000313" key="4">
    <source>
        <dbReference type="EMBL" id="CEJ93175.1"/>
    </source>
</evidence>
<dbReference type="EMBL" id="CDHN01000005">
    <property type="protein sequence ID" value="CEJ93175.1"/>
    <property type="molecule type" value="Genomic_DNA"/>
</dbReference>
<dbReference type="EC" id="3.5.1.89" evidence="2"/>
<keyword evidence="3" id="KW-1133">Transmembrane helix</keyword>
<dbReference type="Proteomes" id="UP000039046">
    <property type="component" value="Unassembled WGS sequence"/>
</dbReference>
<keyword evidence="3" id="KW-0812">Transmembrane</keyword>
<keyword evidence="5" id="KW-1185">Reference proteome</keyword>
<reference evidence="4 5" key="1">
    <citation type="journal article" date="2015" name="Genome Announc.">
        <title>Draft Genome Sequence and Gene Annotation of the Entomopathogenic Fungus Verticillium hemipterigenum.</title>
        <authorList>
            <person name="Horn F."/>
            <person name="Habel A."/>
            <person name="Scharf D.H."/>
            <person name="Dworschak J."/>
            <person name="Brakhage A.A."/>
            <person name="Guthke R."/>
            <person name="Hertweck C."/>
            <person name="Linde J."/>
        </authorList>
    </citation>
    <scope>NUCLEOTIDE SEQUENCE [LARGE SCALE GENOMIC DNA]</scope>
</reference>
<dbReference type="PANTHER" id="PTHR12993:SF11">
    <property type="entry name" value="N-ACETYLGLUCOSAMINYL-PHOSPHATIDYLINOSITOL DE-N-ACETYLASE"/>
    <property type="match status" value="1"/>
</dbReference>
<sequence length="288" mass="32191">MDPTTTGVLCFLALMPVLYMYTVGVVATRFPALRNKRICLLIAHPDDEAMFFAPTMLALTRPETGNHVKILCLSTGNAAGLGETRRKELIKSGMTLGLRDEEDVFVLDRPNDFPDSMTETWEEAKISKLLTEAFAPQLERQRASDSAKPTANIDVIITFDETGVSSHPNHISLYHGARAFVGSLVKGKPGWTNPVDLYTLSSVNMLRKYTFFYDMFATLATFAMSVGKANKDHPPTLVFMNQLAGEGALGTAWSAMTTAHKSQMVWFRYLWIGFSRYMLMNDLKREKV</sequence>
<dbReference type="InterPro" id="IPR003737">
    <property type="entry name" value="GlcNAc_PI_deacetylase-related"/>
</dbReference>
<protein>
    <recommendedName>
        <fullName evidence="2">N-acetylglucosaminylphosphatidylinositol deacetylase</fullName>
        <ecNumber evidence="2">3.5.1.89</ecNumber>
    </recommendedName>
</protein>
<keyword evidence="3" id="KW-0472">Membrane</keyword>